<organism evidence="1 2">
    <name type="scientific">Colletotrichum liriopes</name>
    <dbReference type="NCBI Taxonomy" id="708192"/>
    <lineage>
        <taxon>Eukaryota</taxon>
        <taxon>Fungi</taxon>
        <taxon>Dikarya</taxon>
        <taxon>Ascomycota</taxon>
        <taxon>Pezizomycotina</taxon>
        <taxon>Sordariomycetes</taxon>
        <taxon>Hypocreomycetidae</taxon>
        <taxon>Glomerellales</taxon>
        <taxon>Glomerellaceae</taxon>
        <taxon>Colletotrichum</taxon>
        <taxon>Colletotrichum spaethianum species complex</taxon>
    </lineage>
</organism>
<protein>
    <submittedName>
        <fullName evidence="1">Uncharacterized protein</fullName>
    </submittedName>
</protein>
<reference evidence="1 2" key="1">
    <citation type="submission" date="2021-07" db="EMBL/GenBank/DDBJ databases">
        <title>Genome data of Colletotrichum spaethianum.</title>
        <authorList>
            <person name="Utami Y.D."/>
            <person name="Hiruma K."/>
        </authorList>
    </citation>
    <scope>NUCLEOTIDE SEQUENCE [LARGE SCALE GENOMIC DNA]</scope>
    <source>
        <strain evidence="1 2">MAFF 242679</strain>
    </source>
</reference>
<comment type="caution">
    <text evidence="1">The sequence shown here is derived from an EMBL/GenBank/DDBJ whole genome shotgun (WGS) entry which is preliminary data.</text>
</comment>
<evidence type="ECO:0000313" key="1">
    <source>
        <dbReference type="EMBL" id="GJC82679.1"/>
    </source>
</evidence>
<dbReference type="EMBL" id="BPPX01000010">
    <property type="protein sequence ID" value="GJC82679.1"/>
    <property type="molecule type" value="Genomic_DNA"/>
</dbReference>
<gene>
    <name evidence="1" type="ORF">ColLi_05517</name>
</gene>
<dbReference type="Proteomes" id="UP001055172">
    <property type="component" value="Unassembled WGS sequence"/>
</dbReference>
<keyword evidence="2" id="KW-1185">Reference proteome</keyword>
<sequence length="127" mass="15148">MPLKLLRSRRSPLAALHLAPSSWADGQNGKRPYRRDDSLYCPTKWHPAWYGIRADADNDGGELNIRRIGLIYLRNFHQHIVEHLFISEHNGQPCHFVANIDQYLDEPDIQCRYFNFDFYLIHRFFEY</sequence>
<proteinExistence type="predicted"/>
<name>A0AA37GKG0_9PEZI</name>
<evidence type="ECO:0000313" key="2">
    <source>
        <dbReference type="Proteomes" id="UP001055172"/>
    </source>
</evidence>
<accession>A0AA37GKG0</accession>
<dbReference type="AlphaFoldDB" id="A0AA37GKG0"/>